<dbReference type="Gene3D" id="2.40.50.100">
    <property type="match status" value="1"/>
</dbReference>
<dbReference type="OrthoDB" id="9775513at2"/>
<keyword evidence="10" id="KW-0175">Coiled coil</keyword>
<keyword evidence="3 9" id="KW-0813">Transport</keyword>
<keyword evidence="4 9" id="KW-1003">Cell membrane</keyword>
<dbReference type="GO" id="GO:0015031">
    <property type="term" value="P:protein transport"/>
    <property type="evidence" value="ECO:0007669"/>
    <property type="project" value="InterPro"/>
</dbReference>
<keyword evidence="6 9" id="KW-0812">Transmembrane</keyword>
<protein>
    <recommendedName>
        <fullName evidence="9">Membrane fusion protein (MFP) family protein</fullName>
    </recommendedName>
</protein>
<dbReference type="EMBL" id="CP034670">
    <property type="protein sequence ID" value="AZR59187.1"/>
    <property type="molecule type" value="Genomic_DNA"/>
</dbReference>
<gene>
    <name evidence="13" type="ORF">ELB75_03565</name>
</gene>
<accession>A0A3S9SI55</accession>
<dbReference type="Gene3D" id="2.40.30.170">
    <property type="match status" value="1"/>
</dbReference>
<keyword evidence="7 9" id="KW-1133">Transmembrane helix</keyword>
<feature type="coiled-coil region" evidence="10">
    <location>
        <begin position="260"/>
        <end position="323"/>
    </location>
</feature>
<comment type="subcellular location">
    <subcellularLocation>
        <location evidence="1 9">Cell inner membrane</location>
        <topology evidence="1 9">Single-pass membrane protein</topology>
    </subcellularLocation>
</comment>
<feature type="transmembrane region" description="Helical" evidence="9">
    <location>
        <begin position="65"/>
        <end position="88"/>
    </location>
</feature>
<evidence type="ECO:0000256" key="7">
    <source>
        <dbReference type="ARBA" id="ARBA00022989"/>
    </source>
</evidence>
<dbReference type="InterPro" id="IPR059040">
    <property type="entry name" value="HH_CyaD-like"/>
</dbReference>
<evidence type="ECO:0000256" key="6">
    <source>
        <dbReference type="ARBA" id="ARBA00022692"/>
    </source>
</evidence>
<dbReference type="Pfam" id="PF25988">
    <property type="entry name" value="HH_CyaD"/>
    <property type="match status" value="1"/>
</dbReference>
<dbReference type="Pfam" id="PF26002">
    <property type="entry name" value="Beta-barrel_AprE"/>
    <property type="match status" value="1"/>
</dbReference>
<organism evidence="13 14">
    <name type="scientific">Eikenella corrodens</name>
    <dbReference type="NCBI Taxonomy" id="539"/>
    <lineage>
        <taxon>Bacteria</taxon>
        <taxon>Pseudomonadati</taxon>
        <taxon>Pseudomonadota</taxon>
        <taxon>Betaproteobacteria</taxon>
        <taxon>Neisseriales</taxon>
        <taxon>Neisseriaceae</taxon>
        <taxon>Eikenella</taxon>
    </lineage>
</organism>
<evidence type="ECO:0000256" key="1">
    <source>
        <dbReference type="ARBA" id="ARBA00004377"/>
    </source>
</evidence>
<evidence type="ECO:0000313" key="14">
    <source>
        <dbReference type="Proteomes" id="UP000282435"/>
    </source>
</evidence>
<evidence type="ECO:0000256" key="3">
    <source>
        <dbReference type="ARBA" id="ARBA00022448"/>
    </source>
</evidence>
<dbReference type="InterPro" id="IPR010129">
    <property type="entry name" value="T1SS_HlyD"/>
</dbReference>
<evidence type="ECO:0000256" key="9">
    <source>
        <dbReference type="RuleBase" id="RU365093"/>
    </source>
</evidence>
<proteinExistence type="inferred from homology"/>
<evidence type="ECO:0000259" key="12">
    <source>
        <dbReference type="Pfam" id="PF26002"/>
    </source>
</evidence>
<evidence type="ECO:0000313" key="13">
    <source>
        <dbReference type="EMBL" id="AZR59187.1"/>
    </source>
</evidence>
<evidence type="ECO:0000256" key="10">
    <source>
        <dbReference type="SAM" id="Coils"/>
    </source>
</evidence>
<evidence type="ECO:0000256" key="8">
    <source>
        <dbReference type="ARBA" id="ARBA00023136"/>
    </source>
</evidence>
<dbReference type="NCBIfam" id="TIGR01843">
    <property type="entry name" value="type_I_hlyD"/>
    <property type="match status" value="1"/>
</dbReference>
<dbReference type="GO" id="GO:0005886">
    <property type="term" value="C:plasma membrane"/>
    <property type="evidence" value="ECO:0007669"/>
    <property type="project" value="UniProtKB-SubCell"/>
</dbReference>
<dbReference type="PANTHER" id="PTHR30386">
    <property type="entry name" value="MEMBRANE FUSION SUBUNIT OF EMRAB-TOLC MULTIDRUG EFFLUX PUMP"/>
    <property type="match status" value="1"/>
</dbReference>
<dbReference type="RefSeq" id="WP_126982743.1">
    <property type="nucleotide sequence ID" value="NZ_CP034670.1"/>
</dbReference>
<dbReference type="InterPro" id="IPR050739">
    <property type="entry name" value="MFP"/>
</dbReference>
<feature type="domain" description="AprE-like beta-barrel" evidence="12">
    <location>
        <begin position="366"/>
        <end position="454"/>
    </location>
</feature>
<evidence type="ECO:0000256" key="2">
    <source>
        <dbReference type="ARBA" id="ARBA00009477"/>
    </source>
</evidence>
<keyword evidence="5 9" id="KW-0997">Cell inner membrane</keyword>
<evidence type="ECO:0000259" key="11">
    <source>
        <dbReference type="Pfam" id="PF25988"/>
    </source>
</evidence>
<feature type="domain" description="CyaD-like alpha-helical hairpin" evidence="11">
    <location>
        <begin position="133"/>
        <end position="326"/>
    </location>
</feature>
<evidence type="ECO:0000256" key="5">
    <source>
        <dbReference type="ARBA" id="ARBA00022519"/>
    </source>
</evidence>
<dbReference type="PANTHER" id="PTHR30386:SF27">
    <property type="entry name" value="MEMBRANE FUSION PROTEIN (MFP) FAMILY PROTEIN"/>
    <property type="match status" value="1"/>
</dbReference>
<comment type="similarity">
    <text evidence="2 9">Belongs to the membrane fusion protein (MFP) (TC 8.A.1) family.</text>
</comment>
<reference evidence="13 14" key="1">
    <citation type="submission" date="2018-12" db="EMBL/GenBank/DDBJ databases">
        <title>Genome sequencing of Eikenella corrodens KCOM 3110 (= JS217).</title>
        <authorList>
            <person name="Koo J.-K."/>
            <person name="Park S.-N."/>
            <person name="Lim Y.K."/>
        </authorList>
    </citation>
    <scope>NUCLEOTIDE SEQUENCE [LARGE SCALE GENOMIC DNA]</scope>
    <source>
        <strain evidence="13 14">KCOM 3110</strain>
    </source>
</reference>
<dbReference type="Proteomes" id="UP000282435">
    <property type="component" value="Chromosome"/>
</dbReference>
<keyword evidence="8 9" id="KW-0472">Membrane</keyword>
<dbReference type="PRINTS" id="PR01490">
    <property type="entry name" value="RTXTOXIND"/>
</dbReference>
<dbReference type="InterPro" id="IPR058982">
    <property type="entry name" value="Beta-barrel_AprE"/>
</dbReference>
<sequence>MSRFVRLGALRDFLGRYRTVWRNVWAVRDQLDPPKRDADELAFLPAHLELTETPLSAAPKWSARLIMLFALLALLWACIGQMDIVAVAQGKTAPGGRSKTIQPLETAVVEEIAVGNGQHVKAGQVLVKLAAVGSDSDYTQAEQALQAAKLSRLRQQALLSALDKHEPPQLPAEGEEGLPPQALAEAQTLVRNQYQAWLEQDEQLQAVWRGHQAQLREAAAQEQKLSQLTAIEQQRTADFKDLLAKQFISQHAYYEQQSKLIQYRSDLAAQRNRLQQIRESLRETEQQRRLNSQTLRRDTLDALRQAEEQIAQLSAQTGKARQRQQWMTLTSPVDGTVQQLATHTVGGVVTAAQPIMVVVPDEEQMEIEALLPNRDIGFVRAGQPVVVKVEAFPYTHYGYLTGKVKSVSFDAVEHQQLGLVFAVLITLDQDYLVIDGQKVKLTGGMNVSAEIKTGRRRVIDYLISPLQTKVQESLKER</sequence>
<name>A0A3S9SI55_EIKCO</name>
<evidence type="ECO:0000256" key="4">
    <source>
        <dbReference type="ARBA" id="ARBA00022475"/>
    </source>
</evidence>
<dbReference type="AlphaFoldDB" id="A0A3S9SI55"/>